<comment type="similarity">
    <text evidence="3 7">Belongs to the NAD(P)-dependent epimerase/dehydratase family. GDP-mannose 4,6-dehydratase subfamily.</text>
</comment>
<comment type="catalytic activity">
    <reaction evidence="1 7">
        <text>GDP-alpha-D-mannose = GDP-4-dehydro-alpha-D-rhamnose + H2O</text>
        <dbReference type="Rhea" id="RHEA:23820"/>
        <dbReference type="ChEBI" id="CHEBI:15377"/>
        <dbReference type="ChEBI" id="CHEBI:57527"/>
        <dbReference type="ChEBI" id="CHEBI:57964"/>
        <dbReference type="EC" id="4.2.1.47"/>
    </reaction>
</comment>
<dbReference type="EMBL" id="PCSB01000087">
    <property type="protein sequence ID" value="PIP31337.1"/>
    <property type="molecule type" value="Genomic_DNA"/>
</dbReference>
<dbReference type="EC" id="4.2.1.47" evidence="4 7"/>
<dbReference type="Gene3D" id="3.40.50.720">
    <property type="entry name" value="NAD(P)-binding Rossmann-like Domain"/>
    <property type="match status" value="1"/>
</dbReference>
<evidence type="ECO:0000256" key="4">
    <source>
        <dbReference type="ARBA" id="ARBA00011989"/>
    </source>
</evidence>
<protein>
    <recommendedName>
        <fullName evidence="4 7">GDP-mannose 4,6-dehydratase</fullName>
        <ecNumber evidence="4 7">4.2.1.47</ecNumber>
    </recommendedName>
    <alternativeName>
        <fullName evidence="7">GDP-D-mannose dehydratase</fullName>
    </alternativeName>
</protein>
<sequence>MKKAFITGVTGQDGSYLVEFLLEKGYQVHGLQRRSACSNQERIFQIKNSNFFLHYGDLGDSGNLISLLKEICPDEVYNLAAQSDVGISWKIPEYTGNITGLGVLRILEGLRVLGLAKKTKFYQASTSELFSGKPGGPINDENTALEPQSPYGAAKLYGFWITKIYRQAYQMFACNGILHNHESPRRGENFVTRKITLAAAKISLGIQDKLLLGNLLAKRDWGYAGDFIEAMWLMLQAKEPDDFIIATGQNHSVKEFCEIAFKEVGFEIIWQGEGVNERGIDKKSGKVIVEVSADFFRPAEVECLLGDNSKAREKLGWAPKTSFEQLVKIMVQSDLIKAKKELQLKNFKNS</sequence>
<organism evidence="9 10">
    <name type="scientific">bacterium (Candidatus Gribaldobacteria) CG23_combo_of_CG06-09_8_20_14_all_37_87_8</name>
    <dbReference type="NCBI Taxonomy" id="2014278"/>
    <lineage>
        <taxon>Bacteria</taxon>
        <taxon>Candidatus Gribaldobacteria</taxon>
    </lineage>
</organism>
<dbReference type="FunFam" id="3.40.50.720:FF:000924">
    <property type="entry name" value="GDP-mannose 4,6 dehydratase"/>
    <property type="match status" value="1"/>
</dbReference>
<feature type="domain" description="NAD(P)-binding" evidence="8">
    <location>
        <begin position="5"/>
        <end position="330"/>
    </location>
</feature>
<dbReference type="PANTHER" id="PTHR43715:SF1">
    <property type="entry name" value="GDP-MANNOSE 4,6 DEHYDRATASE"/>
    <property type="match status" value="1"/>
</dbReference>
<keyword evidence="7" id="KW-0521">NADP</keyword>
<dbReference type="PANTHER" id="PTHR43715">
    <property type="entry name" value="GDP-MANNOSE 4,6-DEHYDRATASE"/>
    <property type="match status" value="1"/>
</dbReference>
<evidence type="ECO:0000256" key="6">
    <source>
        <dbReference type="ARBA" id="ARBA00059383"/>
    </source>
</evidence>
<evidence type="ECO:0000256" key="5">
    <source>
        <dbReference type="ARBA" id="ARBA00023239"/>
    </source>
</evidence>
<evidence type="ECO:0000256" key="2">
    <source>
        <dbReference type="ARBA" id="ARBA00001937"/>
    </source>
</evidence>
<evidence type="ECO:0000259" key="8">
    <source>
        <dbReference type="Pfam" id="PF16363"/>
    </source>
</evidence>
<dbReference type="InterPro" id="IPR036291">
    <property type="entry name" value="NAD(P)-bd_dom_sf"/>
</dbReference>
<name>A0A2G9ZDX1_9BACT</name>
<proteinExistence type="inferred from homology"/>
<dbReference type="InterPro" id="IPR016040">
    <property type="entry name" value="NAD(P)-bd_dom"/>
</dbReference>
<evidence type="ECO:0000256" key="3">
    <source>
        <dbReference type="ARBA" id="ARBA00009263"/>
    </source>
</evidence>
<dbReference type="InterPro" id="IPR006368">
    <property type="entry name" value="GDP_Man_deHydtase"/>
</dbReference>
<comment type="cofactor">
    <cofactor evidence="2 7">
        <name>NADP(+)</name>
        <dbReference type="ChEBI" id="CHEBI:58349"/>
    </cofactor>
</comment>
<keyword evidence="5 7" id="KW-0456">Lyase</keyword>
<dbReference type="Proteomes" id="UP000230447">
    <property type="component" value="Unassembled WGS sequence"/>
</dbReference>
<dbReference type="HAMAP" id="MF_00955">
    <property type="entry name" value="GDP_Man_dehydratase"/>
    <property type="match status" value="1"/>
</dbReference>
<dbReference type="Pfam" id="PF16363">
    <property type="entry name" value="GDP_Man_Dehyd"/>
    <property type="match status" value="1"/>
</dbReference>
<gene>
    <name evidence="7 9" type="primary">gmd</name>
    <name evidence="9" type="ORF">COX24_04095</name>
</gene>
<dbReference type="NCBIfam" id="TIGR01472">
    <property type="entry name" value="gmd"/>
    <property type="match status" value="1"/>
</dbReference>
<feature type="binding site" evidence="7">
    <location>
        <begin position="84"/>
        <end position="85"/>
    </location>
    <ligand>
        <name>NADP(+)</name>
        <dbReference type="ChEBI" id="CHEBI:58349"/>
    </ligand>
</feature>
<dbReference type="AlphaFoldDB" id="A0A2G9ZDX1"/>
<evidence type="ECO:0000256" key="1">
    <source>
        <dbReference type="ARBA" id="ARBA00000188"/>
    </source>
</evidence>
<dbReference type="GO" id="GO:0008446">
    <property type="term" value="F:GDP-mannose 4,6-dehydratase activity"/>
    <property type="evidence" value="ECO:0007669"/>
    <property type="project" value="UniProtKB-UniRule"/>
</dbReference>
<comment type="function">
    <text evidence="6 7">Catalyzes the conversion of GDP-D-mannose to GDP-4-dehydro-6-deoxy-D-mannose.</text>
</comment>
<dbReference type="SUPFAM" id="SSF51735">
    <property type="entry name" value="NAD(P)-binding Rossmann-fold domains"/>
    <property type="match status" value="1"/>
</dbReference>
<evidence type="ECO:0000313" key="10">
    <source>
        <dbReference type="Proteomes" id="UP000230447"/>
    </source>
</evidence>
<comment type="caution">
    <text evidence="9">The sequence shown here is derived from an EMBL/GenBank/DDBJ whole genome shotgun (WGS) entry which is preliminary data.</text>
</comment>
<comment type="caution">
    <text evidence="7">Lacks conserved residue(s) required for the propagation of feature annotation.</text>
</comment>
<evidence type="ECO:0000256" key="7">
    <source>
        <dbReference type="HAMAP-Rule" id="MF_00955"/>
    </source>
</evidence>
<accession>A0A2G9ZDX1</accession>
<dbReference type="GO" id="GO:0070401">
    <property type="term" value="F:NADP+ binding"/>
    <property type="evidence" value="ECO:0007669"/>
    <property type="project" value="UniProtKB-UniRule"/>
</dbReference>
<dbReference type="GO" id="GO:0042351">
    <property type="term" value="P:'de novo' GDP-L-fucose biosynthetic process"/>
    <property type="evidence" value="ECO:0007669"/>
    <property type="project" value="TreeGrafter"/>
</dbReference>
<evidence type="ECO:0000313" key="9">
    <source>
        <dbReference type="EMBL" id="PIP31337.1"/>
    </source>
</evidence>
<reference evidence="9 10" key="1">
    <citation type="submission" date="2017-09" db="EMBL/GenBank/DDBJ databases">
        <title>Depth-based differentiation of microbial function through sediment-hosted aquifers and enrichment of novel symbionts in the deep terrestrial subsurface.</title>
        <authorList>
            <person name="Probst A.J."/>
            <person name="Ladd B."/>
            <person name="Jarett J.K."/>
            <person name="Geller-Mcgrath D.E."/>
            <person name="Sieber C.M."/>
            <person name="Emerson J.B."/>
            <person name="Anantharaman K."/>
            <person name="Thomas B.C."/>
            <person name="Malmstrom R."/>
            <person name="Stieglmeier M."/>
            <person name="Klingl A."/>
            <person name="Woyke T."/>
            <person name="Ryan C.M."/>
            <person name="Banfield J.F."/>
        </authorList>
    </citation>
    <scope>NUCLEOTIDE SEQUENCE [LARGE SCALE GENOMIC DNA]</scope>
    <source>
        <strain evidence="9">CG23_combo_of_CG06-09_8_20_14_all_37_87_8</strain>
    </source>
</reference>
<dbReference type="CDD" id="cd05260">
    <property type="entry name" value="GDP_MD_SDR_e"/>
    <property type="match status" value="1"/>
</dbReference>
<dbReference type="Gene3D" id="3.90.25.10">
    <property type="entry name" value="UDP-galactose 4-epimerase, domain 1"/>
    <property type="match status" value="1"/>
</dbReference>